<dbReference type="STRING" id="156994.SAMN04488028_102366"/>
<dbReference type="Proteomes" id="UP000184474">
    <property type="component" value="Unassembled WGS sequence"/>
</dbReference>
<protein>
    <recommendedName>
        <fullName evidence="1">RiboL-PSP-HEPN domain-containing protein</fullName>
    </recommendedName>
</protein>
<dbReference type="EMBL" id="FRAA01000002">
    <property type="protein sequence ID" value="SHJ98136.1"/>
    <property type="molecule type" value="Genomic_DNA"/>
</dbReference>
<accession>A0A1M6NR82</accession>
<organism evidence="2 3">
    <name type="scientific">Reichenbachiella agariperforans</name>
    <dbReference type="NCBI Taxonomy" id="156994"/>
    <lineage>
        <taxon>Bacteria</taxon>
        <taxon>Pseudomonadati</taxon>
        <taxon>Bacteroidota</taxon>
        <taxon>Cytophagia</taxon>
        <taxon>Cytophagales</taxon>
        <taxon>Reichenbachiellaceae</taxon>
        <taxon>Reichenbachiella</taxon>
    </lineage>
</organism>
<gene>
    <name evidence="2" type="ORF">SAMN04488028_102366</name>
</gene>
<name>A0A1M6NR82_REIAG</name>
<dbReference type="RefSeq" id="WP_073121303.1">
    <property type="nucleotide sequence ID" value="NZ_FRAA01000002.1"/>
</dbReference>
<evidence type="ECO:0000313" key="3">
    <source>
        <dbReference type="Proteomes" id="UP000184474"/>
    </source>
</evidence>
<sequence>MTQSQAYLSFKERTQEIFNFAVLVTTSVPVLKQSLNLFKKGTISRIPEPDFFEPSVIYEITADTIASLSEEQLPVDKIEELKKIVDTPISHSQFKKTVVDVIGEEHYKKHRNTIRRQSLNYINNISDCTTDYQSKLSSYLYFSLFSYFEAFISDLVMEIIDAIERLNTEQYFDNLKVNSDLKKNIKTLNKDFDPRKIDRYKKFSTQLNSRGYKPPEDLLLSTMLTLLKNKNGDLKANEIPDFLKKTFHFELSEDDNQTFHNLRANRNSIGHGDRNFNPSLKSVIDTNKFLKGLSAKIDEHISLHFKAIKNYQR</sequence>
<evidence type="ECO:0000259" key="1">
    <source>
        <dbReference type="Pfam" id="PF18735"/>
    </source>
</evidence>
<evidence type="ECO:0000313" key="2">
    <source>
        <dbReference type="EMBL" id="SHJ98136.1"/>
    </source>
</evidence>
<reference evidence="3" key="1">
    <citation type="submission" date="2016-11" db="EMBL/GenBank/DDBJ databases">
        <authorList>
            <person name="Varghese N."/>
            <person name="Submissions S."/>
        </authorList>
    </citation>
    <scope>NUCLEOTIDE SEQUENCE [LARGE SCALE GENOMIC DNA]</scope>
    <source>
        <strain evidence="3">DSM 26134</strain>
    </source>
</reference>
<dbReference type="AlphaFoldDB" id="A0A1M6NR82"/>
<proteinExistence type="predicted"/>
<dbReference type="Pfam" id="PF18735">
    <property type="entry name" value="HEPN_RiboL-PSP"/>
    <property type="match status" value="1"/>
</dbReference>
<feature type="domain" description="RiboL-PSP-HEPN" evidence="1">
    <location>
        <begin position="118"/>
        <end position="302"/>
    </location>
</feature>
<dbReference type="InterPro" id="IPR041519">
    <property type="entry name" value="HEPN_RiboL-PSP"/>
</dbReference>
<keyword evidence="3" id="KW-1185">Reference proteome</keyword>